<evidence type="ECO:0000256" key="2">
    <source>
        <dbReference type="SAM" id="Phobius"/>
    </source>
</evidence>
<dbReference type="InterPro" id="IPR019734">
    <property type="entry name" value="TPR_rpt"/>
</dbReference>
<dbReference type="InterPro" id="IPR011990">
    <property type="entry name" value="TPR-like_helical_dom_sf"/>
</dbReference>
<feature type="transmembrane region" description="Helical" evidence="2">
    <location>
        <begin position="33"/>
        <end position="51"/>
    </location>
</feature>
<dbReference type="EMBL" id="SJZI01000002">
    <property type="protein sequence ID" value="TCJ18973.1"/>
    <property type="molecule type" value="Genomic_DNA"/>
</dbReference>
<evidence type="ECO:0000313" key="5">
    <source>
        <dbReference type="Proteomes" id="UP000295334"/>
    </source>
</evidence>
<keyword evidence="2" id="KW-0812">Transmembrane</keyword>
<dbReference type="AlphaFoldDB" id="A0A4R1BN65"/>
<dbReference type="InterPro" id="IPR018704">
    <property type="entry name" value="SecYEG/CpoB_TPR"/>
</dbReference>
<dbReference type="RefSeq" id="WP_131445785.1">
    <property type="nucleotide sequence ID" value="NZ_SJZI01000002.1"/>
</dbReference>
<comment type="caution">
    <text evidence="4">The sequence shown here is derived from an EMBL/GenBank/DDBJ whole genome shotgun (WGS) entry which is preliminary data.</text>
</comment>
<dbReference type="Gene3D" id="1.25.40.10">
    <property type="entry name" value="Tetratricopeptide repeat domain"/>
    <property type="match status" value="1"/>
</dbReference>
<dbReference type="OrthoDB" id="9808622at2"/>
<name>A0A4R1BN65_9BACT</name>
<gene>
    <name evidence="4" type="ORF">EPD60_00745</name>
</gene>
<dbReference type="PROSITE" id="PS50005">
    <property type="entry name" value="TPR"/>
    <property type="match status" value="1"/>
</dbReference>
<sequence length="235" mass="26618">MAETKMVTPQQPLEDHEIVVERAKDFWTRNNRLIMMLGLGIILLGGGYLAYKKFYKEPQEVKAQEAIFKAEEYFRMDSVRLALNGDGVNPGFLKLADRYSGTRAGELAHFYAGACFLQLGDAKNAQKQLEDFSTEAPQIQARAYKLLGDAYAEQGKNGDALSNYKKAAHHFEQDEQNASEYLFLAAYFAQRVQNNSGEATTLYRELKNKFPRTQRGIEADKYLAQLGVYSTDDKK</sequence>
<keyword evidence="2" id="KW-1133">Transmembrane helix</keyword>
<evidence type="ECO:0000313" key="4">
    <source>
        <dbReference type="EMBL" id="TCJ18973.1"/>
    </source>
</evidence>
<accession>A0A4R1BN65</accession>
<keyword evidence="2" id="KW-0472">Membrane</keyword>
<keyword evidence="5" id="KW-1185">Reference proteome</keyword>
<feature type="repeat" description="TPR" evidence="1">
    <location>
        <begin position="141"/>
        <end position="174"/>
    </location>
</feature>
<dbReference type="Pfam" id="PF09976">
    <property type="entry name" value="TPR_21"/>
    <property type="match status" value="1"/>
</dbReference>
<keyword evidence="1" id="KW-0802">TPR repeat</keyword>
<reference evidence="4 5" key="1">
    <citation type="submission" date="2019-03" db="EMBL/GenBank/DDBJ databases">
        <authorList>
            <person name="Kim M.K.M."/>
        </authorList>
    </citation>
    <scope>NUCLEOTIDE SEQUENCE [LARGE SCALE GENOMIC DNA]</scope>
    <source>
        <strain evidence="4 5">17J68-12</strain>
    </source>
</reference>
<evidence type="ECO:0000259" key="3">
    <source>
        <dbReference type="Pfam" id="PF09976"/>
    </source>
</evidence>
<dbReference type="Proteomes" id="UP000295334">
    <property type="component" value="Unassembled WGS sequence"/>
</dbReference>
<evidence type="ECO:0000256" key="1">
    <source>
        <dbReference type="PROSITE-ProRule" id="PRU00339"/>
    </source>
</evidence>
<protein>
    <submittedName>
        <fullName evidence="4">Tetratricopeptide repeat protein</fullName>
    </submittedName>
</protein>
<dbReference type="SUPFAM" id="SSF48452">
    <property type="entry name" value="TPR-like"/>
    <property type="match status" value="1"/>
</dbReference>
<organism evidence="4 5">
    <name type="scientific">Flaviaesturariibacter flavus</name>
    <dbReference type="NCBI Taxonomy" id="2502780"/>
    <lineage>
        <taxon>Bacteria</taxon>
        <taxon>Pseudomonadati</taxon>
        <taxon>Bacteroidota</taxon>
        <taxon>Chitinophagia</taxon>
        <taxon>Chitinophagales</taxon>
        <taxon>Chitinophagaceae</taxon>
        <taxon>Flaviaestuariibacter</taxon>
    </lineage>
</organism>
<feature type="domain" description="Ancillary SecYEG translocon subunit/Cell division coordinator CpoB TPR" evidence="3">
    <location>
        <begin position="24"/>
        <end position="136"/>
    </location>
</feature>
<proteinExistence type="predicted"/>